<keyword evidence="12 16" id="KW-0547">Nucleotide-binding</keyword>
<evidence type="ECO:0000256" key="1">
    <source>
        <dbReference type="ARBA" id="ARBA00001946"/>
    </source>
</evidence>
<dbReference type="UniPathway" id="UPA00591">
    <property type="reaction ID" value="UER00648"/>
</dbReference>
<evidence type="ECO:0000256" key="5">
    <source>
        <dbReference type="ARBA" id="ARBA00004676"/>
    </source>
</evidence>
<dbReference type="GO" id="GO:0000166">
    <property type="term" value="F:nucleotide binding"/>
    <property type="evidence" value="ECO:0007669"/>
    <property type="project" value="UniProtKB-KW"/>
</dbReference>
<keyword evidence="11 16" id="KW-0660">Purine salvage</keyword>
<dbReference type="GO" id="GO:0006178">
    <property type="term" value="P:guanine salvage"/>
    <property type="evidence" value="ECO:0007669"/>
    <property type="project" value="TreeGrafter"/>
</dbReference>
<evidence type="ECO:0000256" key="15">
    <source>
        <dbReference type="ARBA" id="ARBA00049402"/>
    </source>
</evidence>
<evidence type="ECO:0000256" key="3">
    <source>
        <dbReference type="ARBA" id="ARBA00004496"/>
    </source>
</evidence>
<keyword evidence="8 16" id="KW-0328">Glycosyltransferase</keyword>
<dbReference type="NCBIfam" id="TIGR01203">
    <property type="entry name" value="HGPRTase"/>
    <property type="match status" value="1"/>
</dbReference>
<comment type="pathway">
    <text evidence="5">Purine metabolism; GMP biosynthesis via salvage pathway; GMP from guanine: step 1/1.</text>
</comment>
<dbReference type="GO" id="GO:0032263">
    <property type="term" value="P:GMP salvage"/>
    <property type="evidence" value="ECO:0007669"/>
    <property type="project" value="TreeGrafter"/>
</dbReference>
<dbReference type="Gene3D" id="3.40.50.2020">
    <property type="match status" value="1"/>
</dbReference>
<dbReference type="AlphaFoldDB" id="A0A544QXL7"/>
<evidence type="ECO:0000256" key="7">
    <source>
        <dbReference type="ARBA" id="ARBA00022490"/>
    </source>
</evidence>
<dbReference type="Pfam" id="PF00156">
    <property type="entry name" value="Pribosyltran"/>
    <property type="match status" value="1"/>
</dbReference>
<comment type="cofactor">
    <cofactor evidence="1 16">
        <name>Mg(2+)</name>
        <dbReference type="ChEBI" id="CHEBI:18420"/>
    </cofactor>
</comment>
<dbReference type="GO" id="GO:0004422">
    <property type="term" value="F:hypoxanthine phosphoribosyltransferase activity"/>
    <property type="evidence" value="ECO:0007669"/>
    <property type="project" value="InterPro"/>
</dbReference>
<sequence>MDITTKKWETMFTEEEIASRIKELGKQIEKDYKDKNLMVVALLRGSFIFCADLVRSIDLPLRVNFMTTSSYGNSEESSGSVKVSSDVTVDIEGYDVLVVDDITDTATTMDFVLKYLKGKNPKSIKSCVLLDKPSRRKVELEADYVGFEVEDKFVVGYGFDCGDYFRNVPYIFNVTDEDR</sequence>
<keyword evidence="10 16" id="KW-0479">Metal-binding</keyword>
<comment type="subcellular location">
    <subcellularLocation>
        <location evidence="3 16">Cytoplasm</location>
    </subcellularLocation>
</comment>
<proteinExistence type="inferred from homology"/>
<evidence type="ECO:0000256" key="13">
    <source>
        <dbReference type="ARBA" id="ARBA00022842"/>
    </source>
</evidence>
<protein>
    <recommendedName>
        <fullName evidence="16">Hypoxanthine phosphoribosyltransferase</fullName>
        <ecNumber evidence="16">2.4.2.8</ecNumber>
    </recommendedName>
</protein>
<evidence type="ECO:0000256" key="9">
    <source>
        <dbReference type="ARBA" id="ARBA00022679"/>
    </source>
</evidence>
<dbReference type="Proteomes" id="UP000317863">
    <property type="component" value="Unassembled WGS sequence"/>
</dbReference>
<comment type="function">
    <text evidence="2">Purine salvage pathway enzyme that catalyzes the transfer of the ribosyl-5-phosphate group from 5-phospho-alpha-D-ribose 1-diphosphate (PRPP) to the N9 position of the 6-oxopurines hypoxanthine and guanine to form the corresponding ribonucleotides IMP (inosine 5'-monophosphate) and GMP (guanosine 5'-monophosphate), with the release of PPi.</text>
</comment>
<dbReference type="EC" id="2.4.2.8" evidence="16"/>
<dbReference type="GO" id="GO:0006166">
    <property type="term" value="P:purine ribonucleoside salvage"/>
    <property type="evidence" value="ECO:0007669"/>
    <property type="project" value="UniProtKB-KW"/>
</dbReference>
<accession>A0A544QXL7</accession>
<keyword evidence="7 16" id="KW-0963">Cytoplasm</keyword>
<dbReference type="CDD" id="cd06223">
    <property type="entry name" value="PRTases_typeI"/>
    <property type="match status" value="1"/>
</dbReference>
<evidence type="ECO:0000256" key="2">
    <source>
        <dbReference type="ARBA" id="ARBA00002049"/>
    </source>
</evidence>
<evidence type="ECO:0000256" key="14">
    <source>
        <dbReference type="ARBA" id="ARBA00048811"/>
    </source>
</evidence>
<evidence type="ECO:0000256" key="11">
    <source>
        <dbReference type="ARBA" id="ARBA00022726"/>
    </source>
</evidence>
<gene>
    <name evidence="18" type="primary">hpt</name>
    <name evidence="18" type="ORF">EXD82_01780</name>
</gene>
<evidence type="ECO:0000256" key="16">
    <source>
        <dbReference type="RuleBase" id="RU364099"/>
    </source>
</evidence>
<dbReference type="GO" id="GO:0000287">
    <property type="term" value="F:magnesium ion binding"/>
    <property type="evidence" value="ECO:0007669"/>
    <property type="project" value="TreeGrafter"/>
</dbReference>
<dbReference type="GO" id="GO:0005829">
    <property type="term" value="C:cytosol"/>
    <property type="evidence" value="ECO:0007669"/>
    <property type="project" value="TreeGrafter"/>
</dbReference>
<dbReference type="OrthoDB" id="9802824at2"/>
<comment type="catalytic activity">
    <reaction evidence="14">
        <text>GMP + diphosphate = guanine + 5-phospho-alpha-D-ribose 1-diphosphate</text>
        <dbReference type="Rhea" id="RHEA:25424"/>
        <dbReference type="ChEBI" id="CHEBI:16235"/>
        <dbReference type="ChEBI" id="CHEBI:33019"/>
        <dbReference type="ChEBI" id="CHEBI:58017"/>
        <dbReference type="ChEBI" id="CHEBI:58115"/>
        <dbReference type="EC" id="2.4.2.8"/>
    </reaction>
    <physiologicalReaction direction="right-to-left" evidence="14">
        <dbReference type="Rhea" id="RHEA:25426"/>
    </physiologicalReaction>
</comment>
<dbReference type="InterPro" id="IPR005904">
    <property type="entry name" value="Hxn_phspho_trans"/>
</dbReference>
<dbReference type="InterPro" id="IPR050408">
    <property type="entry name" value="HGPRT"/>
</dbReference>
<dbReference type="RefSeq" id="WP_142535206.1">
    <property type="nucleotide sequence ID" value="NZ_SGJB01000002.1"/>
</dbReference>
<dbReference type="GO" id="GO:0032264">
    <property type="term" value="P:IMP salvage"/>
    <property type="evidence" value="ECO:0007669"/>
    <property type="project" value="UniProtKB-UniPathway"/>
</dbReference>
<feature type="domain" description="Phosphoribosyltransferase" evidence="17">
    <location>
        <begin position="9"/>
        <end position="159"/>
    </location>
</feature>
<dbReference type="GO" id="GO:0046100">
    <property type="term" value="P:hypoxanthine metabolic process"/>
    <property type="evidence" value="ECO:0007669"/>
    <property type="project" value="TreeGrafter"/>
</dbReference>
<evidence type="ECO:0000256" key="10">
    <source>
        <dbReference type="ARBA" id="ARBA00022723"/>
    </source>
</evidence>
<evidence type="ECO:0000259" key="17">
    <source>
        <dbReference type="Pfam" id="PF00156"/>
    </source>
</evidence>
<dbReference type="PANTHER" id="PTHR43340:SF1">
    <property type="entry name" value="HYPOXANTHINE PHOSPHORIBOSYLTRANSFERASE"/>
    <property type="match status" value="1"/>
</dbReference>
<dbReference type="InterPro" id="IPR000836">
    <property type="entry name" value="PRTase_dom"/>
</dbReference>
<keyword evidence="9 16" id="KW-0808">Transferase</keyword>
<dbReference type="SUPFAM" id="SSF53271">
    <property type="entry name" value="PRTase-like"/>
    <property type="match status" value="1"/>
</dbReference>
<keyword evidence="13 16" id="KW-0460">Magnesium</keyword>
<name>A0A544QXL7_9FIRM</name>
<dbReference type="PANTHER" id="PTHR43340">
    <property type="entry name" value="HYPOXANTHINE-GUANINE PHOSPHORIBOSYLTRANSFERASE"/>
    <property type="match status" value="1"/>
</dbReference>
<reference evidence="18 19" key="1">
    <citation type="submission" date="2019-02" db="EMBL/GenBank/DDBJ databases">
        <title>Peptostreptococcaceae bacterium ZHW00191 nov., a new bacterium isolated from the human gut.</title>
        <authorList>
            <person name="Zhou H.-W."/>
            <person name="Chen X.-J."/>
        </authorList>
    </citation>
    <scope>NUCLEOTIDE SEQUENCE [LARGE SCALE GENOMIC DNA]</scope>
    <source>
        <strain evidence="18 19">ZHW00191</strain>
    </source>
</reference>
<evidence type="ECO:0000313" key="19">
    <source>
        <dbReference type="Proteomes" id="UP000317863"/>
    </source>
</evidence>
<keyword evidence="19" id="KW-1185">Reference proteome</keyword>
<comment type="similarity">
    <text evidence="6 16">Belongs to the purine/pyrimidine phosphoribosyltransferase family.</text>
</comment>
<dbReference type="InterPro" id="IPR029057">
    <property type="entry name" value="PRTase-like"/>
</dbReference>
<evidence type="ECO:0000256" key="12">
    <source>
        <dbReference type="ARBA" id="ARBA00022741"/>
    </source>
</evidence>
<evidence type="ECO:0000256" key="4">
    <source>
        <dbReference type="ARBA" id="ARBA00004669"/>
    </source>
</evidence>
<evidence type="ECO:0000313" key="18">
    <source>
        <dbReference type="EMBL" id="TQQ85502.1"/>
    </source>
</evidence>
<dbReference type="EMBL" id="SGJB01000002">
    <property type="protein sequence ID" value="TQQ85502.1"/>
    <property type="molecule type" value="Genomic_DNA"/>
</dbReference>
<dbReference type="GO" id="GO:0052657">
    <property type="term" value="F:guanine phosphoribosyltransferase activity"/>
    <property type="evidence" value="ECO:0007669"/>
    <property type="project" value="RHEA"/>
</dbReference>
<comment type="pathway">
    <text evidence="4 16">Purine metabolism; IMP biosynthesis via salvage pathway; IMP from hypoxanthine: step 1/1.</text>
</comment>
<organism evidence="18 19">
    <name type="scientific">Peptacetobacter hominis</name>
    <dbReference type="NCBI Taxonomy" id="2743610"/>
    <lineage>
        <taxon>Bacteria</taxon>
        <taxon>Bacillati</taxon>
        <taxon>Bacillota</taxon>
        <taxon>Clostridia</taxon>
        <taxon>Peptostreptococcales</taxon>
        <taxon>Peptostreptococcaceae</taxon>
        <taxon>Peptacetobacter</taxon>
    </lineage>
</organism>
<evidence type="ECO:0000256" key="6">
    <source>
        <dbReference type="ARBA" id="ARBA00008391"/>
    </source>
</evidence>
<comment type="caution">
    <text evidence="18">The sequence shown here is derived from an EMBL/GenBank/DDBJ whole genome shotgun (WGS) entry which is preliminary data.</text>
</comment>
<comment type="catalytic activity">
    <reaction evidence="15">
        <text>IMP + diphosphate = hypoxanthine + 5-phospho-alpha-D-ribose 1-diphosphate</text>
        <dbReference type="Rhea" id="RHEA:17973"/>
        <dbReference type="ChEBI" id="CHEBI:17368"/>
        <dbReference type="ChEBI" id="CHEBI:33019"/>
        <dbReference type="ChEBI" id="CHEBI:58017"/>
        <dbReference type="ChEBI" id="CHEBI:58053"/>
        <dbReference type="EC" id="2.4.2.8"/>
    </reaction>
    <physiologicalReaction direction="right-to-left" evidence="15">
        <dbReference type="Rhea" id="RHEA:17975"/>
    </physiologicalReaction>
</comment>
<evidence type="ECO:0000256" key="8">
    <source>
        <dbReference type="ARBA" id="ARBA00022676"/>
    </source>
</evidence>
<dbReference type="FunFam" id="3.40.50.2020:FF:000006">
    <property type="entry name" value="Hypoxanthine phosphoribosyltransferase"/>
    <property type="match status" value="1"/>
</dbReference>